<dbReference type="Pfam" id="PF10531">
    <property type="entry name" value="SLBB"/>
    <property type="match status" value="1"/>
</dbReference>
<dbReference type="InterPro" id="IPR049712">
    <property type="entry name" value="Poly_export"/>
</dbReference>
<dbReference type="OrthoDB" id="197007at2"/>
<dbReference type="Gene3D" id="3.10.560.10">
    <property type="entry name" value="Outer membrane lipoprotein wza domain like"/>
    <property type="match status" value="1"/>
</dbReference>
<evidence type="ECO:0000259" key="3">
    <source>
        <dbReference type="Pfam" id="PF10531"/>
    </source>
</evidence>
<feature type="domain" description="Polysaccharide export protein N-terminal" evidence="2">
    <location>
        <begin position="59"/>
        <end position="131"/>
    </location>
</feature>
<sequence length="210" mass="22367">MWPLVWGWRSRGLTLSKIWRAICGAAFGSAVLSGCASVDSLGPATATEQEALITAAATTAPDLQPGEKIKVTVFGEDRLSGEYEIDPGGNVSLPLAGTVKAAGLSNKQFEAALTKAFRGEYLRDPKVTVEVSSFRPFYILGEVEKPGEYPFKGGLNVLSAIALAGGSTYRASRSDVSIQHSGEAGFKQYPLSPTIPVLPGDLIRVPERYF</sequence>
<dbReference type="PANTHER" id="PTHR33619">
    <property type="entry name" value="POLYSACCHARIDE EXPORT PROTEIN GFCE-RELATED"/>
    <property type="match status" value="1"/>
</dbReference>
<dbReference type="InterPro" id="IPR003715">
    <property type="entry name" value="Poly_export_N"/>
</dbReference>
<keyword evidence="1" id="KW-0732">Signal</keyword>
<dbReference type="GO" id="GO:0015159">
    <property type="term" value="F:polysaccharide transmembrane transporter activity"/>
    <property type="evidence" value="ECO:0007669"/>
    <property type="project" value="InterPro"/>
</dbReference>
<gene>
    <name evidence="4" type="ORF">DFR50_12849</name>
</gene>
<organism evidence="4 5">
    <name type="scientific">Roseiarcus fermentans</name>
    <dbReference type="NCBI Taxonomy" id="1473586"/>
    <lineage>
        <taxon>Bacteria</taxon>
        <taxon>Pseudomonadati</taxon>
        <taxon>Pseudomonadota</taxon>
        <taxon>Alphaproteobacteria</taxon>
        <taxon>Hyphomicrobiales</taxon>
        <taxon>Roseiarcaceae</taxon>
        <taxon>Roseiarcus</taxon>
    </lineage>
</organism>
<evidence type="ECO:0000259" key="2">
    <source>
        <dbReference type="Pfam" id="PF02563"/>
    </source>
</evidence>
<proteinExistence type="predicted"/>
<keyword evidence="5" id="KW-1185">Reference proteome</keyword>
<dbReference type="Gene3D" id="3.30.1950.10">
    <property type="entry name" value="wza like domain"/>
    <property type="match status" value="1"/>
</dbReference>
<dbReference type="Pfam" id="PF02563">
    <property type="entry name" value="Poly_export"/>
    <property type="match status" value="1"/>
</dbReference>
<evidence type="ECO:0000313" key="5">
    <source>
        <dbReference type="Proteomes" id="UP000253529"/>
    </source>
</evidence>
<name>A0A366EY94_9HYPH</name>
<evidence type="ECO:0000256" key="1">
    <source>
        <dbReference type="ARBA" id="ARBA00022729"/>
    </source>
</evidence>
<comment type="caution">
    <text evidence="4">The sequence shown here is derived from an EMBL/GenBank/DDBJ whole genome shotgun (WGS) entry which is preliminary data.</text>
</comment>
<dbReference type="Proteomes" id="UP000253529">
    <property type="component" value="Unassembled WGS sequence"/>
</dbReference>
<dbReference type="EMBL" id="QNRK01000028">
    <property type="protein sequence ID" value="RBP07324.1"/>
    <property type="molecule type" value="Genomic_DNA"/>
</dbReference>
<evidence type="ECO:0000313" key="4">
    <source>
        <dbReference type="EMBL" id="RBP07324.1"/>
    </source>
</evidence>
<protein>
    <submittedName>
        <fullName evidence="4">Polysaccharide export outer membrane protein</fullName>
    </submittedName>
</protein>
<feature type="domain" description="Soluble ligand binding" evidence="3">
    <location>
        <begin position="137"/>
        <end position="178"/>
    </location>
</feature>
<accession>A0A366EY94</accession>
<dbReference type="InterPro" id="IPR019554">
    <property type="entry name" value="Soluble_ligand-bd"/>
</dbReference>
<reference evidence="4 5" key="1">
    <citation type="submission" date="2018-06" db="EMBL/GenBank/DDBJ databases">
        <title>Genomic Encyclopedia of Type Strains, Phase IV (KMG-IV): sequencing the most valuable type-strain genomes for metagenomic binning, comparative biology and taxonomic classification.</title>
        <authorList>
            <person name="Goeker M."/>
        </authorList>
    </citation>
    <scope>NUCLEOTIDE SEQUENCE [LARGE SCALE GENOMIC DNA]</scope>
    <source>
        <strain evidence="4 5">DSM 24875</strain>
    </source>
</reference>
<dbReference type="AlphaFoldDB" id="A0A366EY94"/>
<dbReference type="PANTHER" id="PTHR33619:SF3">
    <property type="entry name" value="POLYSACCHARIDE EXPORT PROTEIN GFCE-RELATED"/>
    <property type="match status" value="1"/>
</dbReference>